<evidence type="ECO:0000313" key="2">
    <source>
        <dbReference type="EMBL" id="MBB3087194.1"/>
    </source>
</evidence>
<proteinExistence type="predicted"/>
<sequence>MSWNRRSTLNRMVGRGVRAGVVALAVALAAPLAGAQAQTHAQPTEGPGLAVVKPRASLADWDPVTEDKWAFENGQVILTEPGTAQPGPRRPFEYAVVTKGPELGSLTYRAEVRIDEAVAVSNRDVILVWNYQSPTRFYYAHLSTDNTIYPHNGIFVVNDADRLRIDHQWNGTVGAAPSITDAEWHDVRLDYNARTGAIAVYLDGADEPRMTATDTTFSGGRFGFGSFDNFGRIRDVTVAGVRHR</sequence>
<dbReference type="AlphaFoldDB" id="A0A7W5A0U4"/>
<keyword evidence="1" id="KW-0732">Signal</keyword>
<reference evidence="2 3" key="1">
    <citation type="submission" date="2020-08" db="EMBL/GenBank/DDBJ databases">
        <title>Genomic Encyclopedia of Type Strains, Phase III (KMG-III): the genomes of soil and plant-associated and newly described type strains.</title>
        <authorList>
            <person name="Whitman W."/>
        </authorList>
    </citation>
    <scope>NUCLEOTIDE SEQUENCE [LARGE SCALE GENOMIC DNA]</scope>
    <source>
        <strain evidence="2 3">CECT 3302</strain>
    </source>
</reference>
<comment type="caution">
    <text evidence="2">The sequence shown here is derived from an EMBL/GenBank/DDBJ whole genome shotgun (WGS) entry which is preliminary data.</text>
</comment>
<dbReference type="RefSeq" id="WP_229788187.1">
    <property type="nucleotide sequence ID" value="NZ_BMQT01000001.1"/>
</dbReference>
<gene>
    <name evidence="2" type="ORF">FHS12_000117</name>
</gene>
<dbReference type="InterPro" id="IPR013320">
    <property type="entry name" value="ConA-like_dom_sf"/>
</dbReference>
<feature type="signal peptide" evidence="1">
    <location>
        <begin position="1"/>
        <end position="35"/>
    </location>
</feature>
<dbReference type="SUPFAM" id="SSF49899">
    <property type="entry name" value="Concanavalin A-like lectins/glucanases"/>
    <property type="match status" value="1"/>
</dbReference>
<dbReference type="Proteomes" id="UP000577707">
    <property type="component" value="Unassembled WGS sequence"/>
</dbReference>
<feature type="chain" id="PRO_5039387311" evidence="1">
    <location>
        <begin position="36"/>
        <end position="244"/>
    </location>
</feature>
<accession>A0A7W5A0U4</accession>
<dbReference type="EMBL" id="JACHXG010000001">
    <property type="protein sequence ID" value="MBB3087194.1"/>
    <property type="molecule type" value="Genomic_DNA"/>
</dbReference>
<name>A0A7W5A0U4_9ACTN</name>
<dbReference type="Gene3D" id="2.60.120.560">
    <property type="entry name" value="Exo-inulinase, domain 1"/>
    <property type="match status" value="1"/>
</dbReference>
<evidence type="ECO:0000313" key="3">
    <source>
        <dbReference type="Proteomes" id="UP000577707"/>
    </source>
</evidence>
<organism evidence="2 3">
    <name type="scientific">Nocardioides albus</name>
    <dbReference type="NCBI Taxonomy" id="1841"/>
    <lineage>
        <taxon>Bacteria</taxon>
        <taxon>Bacillati</taxon>
        <taxon>Actinomycetota</taxon>
        <taxon>Actinomycetes</taxon>
        <taxon>Propionibacteriales</taxon>
        <taxon>Nocardioidaceae</taxon>
        <taxon>Nocardioides</taxon>
    </lineage>
</organism>
<protein>
    <submittedName>
        <fullName evidence="2">Uncharacterized protein</fullName>
    </submittedName>
</protein>
<evidence type="ECO:0000256" key="1">
    <source>
        <dbReference type="SAM" id="SignalP"/>
    </source>
</evidence>
<keyword evidence="3" id="KW-1185">Reference proteome</keyword>